<evidence type="ECO:0000256" key="2">
    <source>
        <dbReference type="ARBA" id="ARBA00022741"/>
    </source>
</evidence>
<protein>
    <recommendedName>
        <fullName evidence="1">RNA helicase</fullName>
        <ecNumber evidence="1">3.6.4.13</ecNumber>
    </recommendedName>
</protein>
<evidence type="ECO:0000256" key="1">
    <source>
        <dbReference type="ARBA" id="ARBA00012552"/>
    </source>
</evidence>
<evidence type="ECO:0000256" key="3">
    <source>
        <dbReference type="ARBA" id="ARBA00022801"/>
    </source>
</evidence>
<keyword evidence="3" id="KW-0378">Hydrolase</keyword>
<dbReference type="PANTHER" id="PTHR18934:SF99">
    <property type="entry name" value="ATP-DEPENDENT RNA HELICASE DHX37-RELATED"/>
    <property type="match status" value="1"/>
</dbReference>
<dbReference type="GO" id="GO:0003724">
    <property type="term" value="F:RNA helicase activity"/>
    <property type="evidence" value="ECO:0007669"/>
    <property type="project" value="UniProtKB-EC"/>
</dbReference>
<dbReference type="GO" id="GO:0005524">
    <property type="term" value="F:ATP binding"/>
    <property type="evidence" value="ECO:0007669"/>
    <property type="project" value="UniProtKB-KW"/>
</dbReference>
<dbReference type="InterPro" id="IPR027417">
    <property type="entry name" value="P-loop_NTPase"/>
</dbReference>
<dbReference type="PANTHER" id="PTHR18934">
    <property type="entry name" value="ATP-DEPENDENT RNA HELICASE"/>
    <property type="match status" value="1"/>
</dbReference>
<proteinExistence type="predicted"/>
<comment type="caution">
    <text evidence="7">The sequence shown here is derived from an EMBL/GenBank/DDBJ whole genome shotgun (WGS) entry which is preliminary data.</text>
</comment>
<evidence type="ECO:0000256" key="6">
    <source>
        <dbReference type="ARBA" id="ARBA00047984"/>
    </source>
</evidence>
<keyword evidence="2" id="KW-0547">Nucleotide-binding</keyword>
<dbReference type="Gene3D" id="3.40.50.300">
    <property type="entry name" value="P-loop containing nucleotide triphosphate hydrolases"/>
    <property type="match status" value="1"/>
</dbReference>
<dbReference type="Proteomes" id="UP000265566">
    <property type="component" value="Chromosome 3"/>
</dbReference>
<accession>A0A396IUN2</accession>
<dbReference type="Gramene" id="rna16735">
    <property type="protein sequence ID" value="RHN68391.1"/>
    <property type="gene ID" value="gene16735"/>
</dbReference>
<organism evidence="7">
    <name type="scientific">Medicago truncatula</name>
    <name type="common">Barrel medic</name>
    <name type="synonym">Medicago tribuloides</name>
    <dbReference type="NCBI Taxonomy" id="3880"/>
    <lineage>
        <taxon>Eukaryota</taxon>
        <taxon>Viridiplantae</taxon>
        <taxon>Streptophyta</taxon>
        <taxon>Embryophyta</taxon>
        <taxon>Tracheophyta</taxon>
        <taxon>Spermatophyta</taxon>
        <taxon>Magnoliopsida</taxon>
        <taxon>eudicotyledons</taxon>
        <taxon>Gunneridae</taxon>
        <taxon>Pentapetalae</taxon>
        <taxon>rosids</taxon>
        <taxon>fabids</taxon>
        <taxon>Fabales</taxon>
        <taxon>Fabaceae</taxon>
        <taxon>Papilionoideae</taxon>
        <taxon>50 kb inversion clade</taxon>
        <taxon>NPAAA clade</taxon>
        <taxon>Hologalegina</taxon>
        <taxon>IRL clade</taxon>
        <taxon>Trifolieae</taxon>
        <taxon>Medicago</taxon>
    </lineage>
</organism>
<reference evidence="7" key="1">
    <citation type="journal article" date="2018" name="Nat. Plants">
        <title>Whole-genome landscape of Medicago truncatula symbiotic genes.</title>
        <authorList>
            <person name="Pecrix Y."/>
            <person name="Gamas P."/>
            <person name="Carrere S."/>
        </authorList>
    </citation>
    <scope>NUCLEOTIDE SEQUENCE</scope>
    <source>
        <tissue evidence="7">Leaves</tissue>
    </source>
</reference>
<dbReference type="EC" id="3.6.4.13" evidence="1"/>
<dbReference type="GO" id="GO:0016787">
    <property type="term" value="F:hydrolase activity"/>
    <property type="evidence" value="ECO:0007669"/>
    <property type="project" value="UniProtKB-KW"/>
</dbReference>
<evidence type="ECO:0000256" key="4">
    <source>
        <dbReference type="ARBA" id="ARBA00022806"/>
    </source>
</evidence>
<dbReference type="EMBL" id="PSQE01000003">
    <property type="protein sequence ID" value="RHN68391.1"/>
    <property type="molecule type" value="Genomic_DNA"/>
</dbReference>
<sequence>MTTFSVNTEEGLDKSKVCSEKIARESHSPSPGALFVLELYAVLPAAAQLRLFEGVKEGKRLVYVVDTAREKAENYDSSNGMETYEVQWISKPVRHLFLNMQAELKPDTVIVSILPEFNNEFPEYSPAEVKKVSALGAVPLKSMHIKKYHCSSRLPFPTSLKVTSLLEAENCLKALEALDCRDELIILVKAMTHYTLSPCHYRMILTVIKNTRHDHKCNPRLPLAYAISAAAALSLSNHFVT</sequence>
<keyword evidence="5" id="KW-0067">ATP-binding</keyword>
<keyword evidence="4 7" id="KW-0347">Helicase</keyword>
<comment type="catalytic activity">
    <reaction evidence="6">
        <text>ATP + H2O = ADP + phosphate + H(+)</text>
        <dbReference type="Rhea" id="RHEA:13065"/>
        <dbReference type="ChEBI" id="CHEBI:15377"/>
        <dbReference type="ChEBI" id="CHEBI:15378"/>
        <dbReference type="ChEBI" id="CHEBI:30616"/>
        <dbReference type="ChEBI" id="CHEBI:43474"/>
        <dbReference type="ChEBI" id="CHEBI:456216"/>
        <dbReference type="EC" id="3.6.4.13"/>
    </reaction>
</comment>
<dbReference type="Gene3D" id="1.20.120.1080">
    <property type="match status" value="1"/>
</dbReference>
<dbReference type="AlphaFoldDB" id="A0A396IUN2"/>
<gene>
    <name evidence="7" type="ORF">MtrunA17_Chr3g0113381</name>
</gene>
<name>A0A396IUN2_MEDTR</name>
<evidence type="ECO:0000313" key="7">
    <source>
        <dbReference type="EMBL" id="RHN68391.1"/>
    </source>
</evidence>
<evidence type="ECO:0000256" key="5">
    <source>
        <dbReference type="ARBA" id="ARBA00022840"/>
    </source>
</evidence>